<protein>
    <submittedName>
        <fullName evidence="4">Protein-glutamine gamma-glutamyltransferase</fullName>
        <ecNumber evidence="4">2.3.2.13</ecNumber>
    </submittedName>
</protein>
<keyword evidence="2" id="KW-0749">Sporulation</keyword>
<sequence>MILIGNNVQSGLQLKSPKFTAEENEIIERLHQYQEVYTFFNIDHLHFDLHLRMAIIQAARDLFASKAKFAVFQKAHCNERFWRLTHQGGFKLREGILPSDAIRDIFQNGPLYGFECATSIVIVFYKAVLDTINLEQFNRIYRGMYLRDWQTDDDLPIHTRRGNDYLPGDCLYFNNPQFDPNKPQWRGENAIDLGNSLYYGHGIGIKNAEGIIEHLNKRRKPDATESAYLLSQVTRLDDNYLYQFANGTHQRSATPQFITTNTVVGRVGHHSFYG</sequence>
<proteinExistence type="inferred from homology"/>
<accession>A0ABS7UW51</accession>
<dbReference type="Pfam" id="PF20085">
    <property type="entry name" value="TGL"/>
    <property type="match status" value="1"/>
</dbReference>
<dbReference type="HAMAP" id="MF_00727">
    <property type="entry name" value="Tgl"/>
    <property type="match status" value="1"/>
</dbReference>
<dbReference type="InterPro" id="IPR020916">
    <property type="entry name" value="Gln_gamma-glutamylTfrase_bac"/>
</dbReference>
<dbReference type="Proteomes" id="UP001165287">
    <property type="component" value="Unassembled WGS sequence"/>
</dbReference>
<evidence type="ECO:0000256" key="1">
    <source>
        <dbReference type="ARBA" id="ARBA00022679"/>
    </source>
</evidence>
<evidence type="ECO:0000256" key="2">
    <source>
        <dbReference type="ARBA" id="ARBA00022969"/>
    </source>
</evidence>
<keyword evidence="1 4" id="KW-0808">Transferase</keyword>
<keyword evidence="3 4" id="KW-0012">Acyltransferase</keyword>
<dbReference type="GO" id="GO:0003810">
    <property type="term" value="F:protein-glutamine gamma-glutamyltransferase activity"/>
    <property type="evidence" value="ECO:0007669"/>
    <property type="project" value="UniProtKB-EC"/>
</dbReference>
<organism evidence="4 5">
    <name type="scientific">Metabacillus rhizolycopersici</name>
    <dbReference type="NCBI Taxonomy" id="2875709"/>
    <lineage>
        <taxon>Bacteria</taxon>
        <taxon>Bacillati</taxon>
        <taxon>Bacillota</taxon>
        <taxon>Bacilli</taxon>
        <taxon>Bacillales</taxon>
        <taxon>Bacillaceae</taxon>
        <taxon>Metabacillus</taxon>
    </lineage>
</organism>
<dbReference type="EMBL" id="JAIQUM010000059">
    <property type="protein sequence ID" value="MBZ5752536.1"/>
    <property type="molecule type" value="Genomic_DNA"/>
</dbReference>
<reference evidence="4" key="1">
    <citation type="submission" date="2024-05" db="EMBL/GenBank/DDBJ databases">
        <title>Metabacillus sp. nov., isolated from the rhizosphere soil of tomato plants.</title>
        <authorList>
            <person name="Ma R."/>
        </authorList>
    </citation>
    <scope>NUCLEOTIDE SEQUENCE</scope>
    <source>
        <strain evidence="4">DBTR6</strain>
    </source>
</reference>
<dbReference type="EC" id="2.3.2.13" evidence="4"/>
<dbReference type="RefSeq" id="WP_224140991.1">
    <property type="nucleotide sequence ID" value="NZ_JAIQUM010000059.1"/>
</dbReference>
<keyword evidence="5" id="KW-1185">Reference proteome</keyword>
<dbReference type="NCBIfam" id="NF002869">
    <property type="entry name" value="PRK03187.1"/>
    <property type="match status" value="1"/>
</dbReference>
<gene>
    <name evidence="4" type="ORF">K9V48_20380</name>
</gene>
<name>A0ABS7UW51_9BACI</name>
<evidence type="ECO:0000313" key="5">
    <source>
        <dbReference type="Proteomes" id="UP001165287"/>
    </source>
</evidence>
<evidence type="ECO:0000313" key="4">
    <source>
        <dbReference type="EMBL" id="MBZ5752536.1"/>
    </source>
</evidence>
<comment type="caution">
    <text evidence="4">The sequence shown here is derived from an EMBL/GenBank/DDBJ whole genome shotgun (WGS) entry which is preliminary data.</text>
</comment>
<evidence type="ECO:0000256" key="3">
    <source>
        <dbReference type="ARBA" id="ARBA00023315"/>
    </source>
</evidence>